<reference evidence="3 4" key="1">
    <citation type="submission" date="2016-07" db="EMBL/GenBank/DDBJ databases">
        <title>Comparative genomics of the entomopathogenic fungus Beauveria bassiana.</title>
        <authorList>
            <person name="Valero Jimenez C.A."/>
            <person name="Zwaan B.J."/>
            <person name="Van Kan J.A."/>
            <person name="Takken W."/>
            <person name="Debets A.J."/>
            <person name="Schoustra S.E."/>
            <person name="Koenraadt C.J."/>
        </authorList>
    </citation>
    <scope>NUCLEOTIDE SEQUENCE [LARGE SCALE GENOMIC DNA]</scope>
    <source>
        <strain evidence="3 4">ARSEF 8028</strain>
    </source>
</reference>
<feature type="transmembrane region" description="Helical" evidence="2">
    <location>
        <begin position="184"/>
        <end position="201"/>
    </location>
</feature>
<protein>
    <submittedName>
        <fullName evidence="3">Uncharacterized protein</fullName>
    </submittedName>
</protein>
<organism evidence="3 4">
    <name type="scientific">Beauveria bassiana</name>
    <name type="common">White muscardine disease fungus</name>
    <name type="synonym">Tritirachium shiotae</name>
    <dbReference type="NCBI Taxonomy" id="176275"/>
    <lineage>
        <taxon>Eukaryota</taxon>
        <taxon>Fungi</taxon>
        <taxon>Dikarya</taxon>
        <taxon>Ascomycota</taxon>
        <taxon>Pezizomycotina</taxon>
        <taxon>Sordariomycetes</taxon>
        <taxon>Hypocreomycetidae</taxon>
        <taxon>Hypocreales</taxon>
        <taxon>Cordycipitaceae</taxon>
        <taxon>Beauveria</taxon>
    </lineage>
</organism>
<comment type="caution">
    <text evidence="3">The sequence shown here is derived from an EMBL/GenBank/DDBJ whole genome shotgun (WGS) entry which is preliminary data.</text>
</comment>
<gene>
    <name evidence="3" type="ORF">BB8028_0001g05000</name>
</gene>
<accession>A0A2S7XX79</accession>
<sequence>MRLFSYLWDSSSSLPFNINSLYLFPLLRQPASVLNLPTKSGNHHNFSSCLRPSLSFRASPAAPLCPPPSSLSTAPVSFPTRNPAPIQTTTSTSTSSTSCASTRTAARTGSASSRLIAKRLSRRTRAMARPRRRLSSCRRGPRRWPRRAAGAGRVVTRACKRLCLSFGGINLVCPKIMRLDRWSIGFLCLYFCFCCLVPWLHESNLTALGI</sequence>
<dbReference type="AlphaFoldDB" id="A0A2S7XX79"/>
<feature type="compositionally biased region" description="Low complexity" evidence="1">
    <location>
        <begin position="88"/>
        <end position="99"/>
    </location>
</feature>
<evidence type="ECO:0000256" key="2">
    <source>
        <dbReference type="SAM" id="Phobius"/>
    </source>
</evidence>
<feature type="region of interest" description="Disordered" evidence="1">
    <location>
        <begin position="75"/>
        <end position="99"/>
    </location>
</feature>
<evidence type="ECO:0000313" key="4">
    <source>
        <dbReference type="Proteomes" id="UP000237441"/>
    </source>
</evidence>
<name>A0A2S7XX79_BEABA</name>
<keyword evidence="2" id="KW-1133">Transmembrane helix</keyword>
<keyword evidence="2" id="KW-0812">Transmembrane</keyword>
<keyword evidence="2" id="KW-0472">Membrane</keyword>
<evidence type="ECO:0000256" key="1">
    <source>
        <dbReference type="SAM" id="MobiDB-lite"/>
    </source>
</evidence>
<evidence type="ECO:0000313" key="3">
    <source>
        <dbReference type="EMBL" id="PQK08424.1"/>
    </source>
</evidence>
<dbReference type="EMBL" id="JRHA01000001">
    <property type="protein sequence ID" value="PQK08424.1"/>
    <property type="molecule type" value="Genomic_DNA"/>
</dbReference>
<dbReference type="Proteomes" id="UP000237441">
    <property type="component" value="Unassembled WGS sequence"/>
</dbReference>
<proteinExistence type="predicted"/>